<proteinExistence type="predicted"/>
<dbReference type="Pfam" id="PF13466">
    <property type="entry name" value="STAS_2"/>
    <property type="match status" value="1"/>
</dbReference>
<evidence type="ECO:0000259" key="1">
    <source>
        <dbReference type="PROSITE" id="PS50801"/>
    </source>
</evidence>
<dbReference type="InterPro" id="IPR002645">
    <property type="entry name" value="STAS_dom"/>
</dbReference>
<evidence type="ECO:0000313" key="3">
    <source>
        <dbReference type="Proteomes" id="UP000228621"/>
    </source>
</evidence>
<reference evidence="3" key="1">
    <citation type="journal article" date="2019" name="Genome Announc.">
        <title>Draft Genome Sequence of Pseudoalteromonas piscicida Strain 36Y ROTHPW, an Hypersaline Seawater Isolate from the South Coast of Sonora, Mexico.</title>
        <authorList>
            <person name="Sanchez-Diaz R."/>
            <person name="Molina-Garza Z.J."/>
            <person name="Cruz-Suarez L.E."/>
            <person name="Selvin J."/>
            <person name="Kiran G.S."/>
            <person name="Ibarra-Gamez J.C."/>
            <person name="Gomez-Gil B."/>
            <person name="Galaviz-Silva L."/>
        </authorList>
    </citation>
    <scope>NUCLEOTIDE SEQUENCE [LARGE SCALE GENOMIC DNA]</scope>
    <source>
        <strain evidence="3">36Y_RITHPW</strain>
    </source>
</reference>
<dbReference type="PANTHER" id="PTHR35849:SF2">
    <property type="entry name" value="BLR2341 PROTEIN"/>
    <property type="match status" value="1"/>
</dbReference>
<dbReference type="PROSITE" id="PS50801">
    <property type="entry name" value="STAS"/>
    <property type="match status" value="1"/>
</dbReference>
<dbReference type="RefSeq" id="WP_099643756.1">
    <property type="nucleotide sequence ID" value="NZ_JAQPZX010000034.1"/>
</dbReference>
<evidence type="ECO:0000313" key="2">
    <source>
        <dbReference type="EMBL" id="PCK29947.1"/>
    </source>
</evidence>
<dbReference type="SUPFAM" id="SSF52091">
    <property type="entry name" value="SpoIIaa-like"/>
    <property type="match status" value="1"/>
</dbReference>
<dbReference type="AlphaFoldDB" id="A0A2A5JKM2"/>
<gene>
    <name evidence="2" type="ORF">CEX98_19930</name>
</gene>
<dbReference type="Proteomes" id="UP000228621">
    <property type="component" value="Unassembled WGS sequence"/>
</dbReference>
<dbReference type="EMBL" id="NKHF01000100">
    <property type="protein sequence ID" value="PCK29947.1"/>
    <property type="molecule type" value="Genomic_DNA"/>
</dbReference>
<name>A0A2A5JKM2_PSEO7</name>
<dbReference type="PANTHER" id="PTHR35849">
    <property type="entry name" value="BLR2341 PROTEIN"/>
    <property type="match status" value="1"/>
</dbReference>
<keyword evidence="3" id="KW-1185">Reference proteome</keyword>
<sequence length="90" mass="10260">MLKLPPEMAINHVESLYHQFFQDSMETSDITIDISEVQKADTASIQLLCAVQKHLLTMEHKIVWHGESEALAQAVNELGLTHYLFHSIEN</sequence>
<comment type="caution">
    <text evidence="2">The sequence shown here is derived from an EMBL/GenBank/DDBJ whole genome shotgun (WGS) entry which is preliminary data.</text>
</comment>
<organism evidence="2 3">
    <name type="scientific">Pseudoalteromonas piscicida</name>
    <dbReference type="NCBI Taxonomy" id="43662"/>
    <lineage>
        <taxon>Bacteria</taxon>
        <taxon>Pseudomonadati</taxon>
        <taxon>Pseudomonadota</taxon>
        <taxon>Gammaproteobacteria</taxon>
        <taxon>Alteromonadales</taxon>
        <taxon>Pseudoalteromonadaceae</taxon>
        <taxon>Pseudoalteromonas</taxon>
    </lineage>
</organism>
<protein>
    <recommendedName>
        <fullName evidence="1">STAS domain-containing protein</fullName>
    </recommendedName>
</protein>
<accession>A0A2A5JKM2</accession>
<feature type="domain" description="STAS" evidence="1">
    <location>
        <begin position="1"/>
        <end position="90"/>
    </location>
</feature>
<dbReference type="OrthoDB" id="6308343at2"/>
<dbReference type="InterPro" id="IPR036513">
    <property type="entry name" value="STAS_dom_sf"/>
</dbReference>
<dbReference type="InterPro" id="IPR052746">
    <property type="entry name" value="MlaB_ABC_Transporter"/>
</dbReference>
<dbReference type="InterPro" id="IPR058548">
    <property type="entry name" value="MlaB-like_STAS"/>
</dbReference>